<dbReference type="Proteomes" id="UP001185135">
    <property type="component" value="Segment"/>
</dbReference>
<proteinExistence type="predicted"/>
<evidence type="ECO:0000313" key="2">
    <source>
        <dbReference type="Proteomes" id="UP001185135"/>
    </source>
</evidence>
<protein>
    <submittedName>
        <fullName evidence="1">Uncharacterized protein</fullName>
    </submittedName>
</protein>
<name>A0AA95ED94_9VIRU</name>
<gene>
    <name evidence="1" type="ORF">pkur_cds_501</name>
</gene>
<dbReference type="EMBL" id="ON887157">
    <property type="protein sequence ID" value="WBR14675.1"/>
    <property type="molecule type" value="Genomic_DNA"/>
</dbReference>
<reference evidence="1" key="1">
    <citation type="submission" date="2022-06" db="EMBL/GenBank/DDBJ databases">
        <authorList>
            <person name="Legendre M."/>
            <person name="Claverie J.-M."/>
            <person name="Alempic J.-M."/>
            <person name="Abergel C."/>
        </authorList>
    </citation>
    <scope>NUCLEOTIDE SEQUENCE</scope>
    <source>
        <strain evidence="1">Kuranda</strain>
    </source>
</reference>
<accession>A0AA95ED94</accession>
<sequence>MACSGSAPITDAGVAHAATQAFPDDLRRVNCDCMIRLGSAGAADDVPYIMAHRTGAGGWTFYAVYAIEAPFGVSVIQFLIDCPYASQALDRTSTADPVTDAIDVARACYFLQMPVPYRDALVRAAIDAAAKHVPPAPTPVLDRLCVLVRSMLDAGVHRDDSRRALFNRMIAALSPRDADLFGRLYFCA</sequence>
<organism evidence="1 2">
    <name type="scientific">Pandoravirus kuranda</name>
    <dbReference type="NCBI Taxonomy" id="3019033"/>
    <lineage>
        <taxon>Viruses</taxon>
        <taxon>Pandoravirus</taxon>
    </lineage>
</organism>
<evidence type="ECO:0000313" key="1">
    <source>
        <dbReference type="EMBL" id="WBR14675.1"/>
    </source>
</evidence>